<dbReference type="OrthoDB" id="2356935at2"/>
<evidence type="ECO:0008006" key="4">
    <source>
        <dbReference type="Google" id="ProtNLM"/>
    </source>
</evidence>
<dbReference type="RefSeq" id="WP_115336763.1">
    <property type="nucleotide sequence ID" value="NZ_UGGP01000003.1"/>
</dbReference>
<dbReference type="PROSITE" id="PS51257">
    <property type="entry name" value="PROKAR_LIPOPROTEIN"/>
    <property type="match status" value="1"/>
</dbReference>
<dbReference type="Proteomes" id="UP000254060">
    <property type="component" value="Unassembled WGS sequence"/>
</dbReference>
<dbReference type="EMBL" id="UGGP01000003">
    <property type="protein sequence ID" value="STO53289.1"/>
    <property type="molecule type" value="Genomic_DNA"/>
</dbReference>
<name>A0A377HH80_9BACL</name>
<gene>
    <name evidence="2" type="ORF">NCTC13163_03270</name>
</gene>
<accession>A0A377HH80</accession>
<organism evidence="2 3">
    <name type="scientific">Exiguobacterium aurantiacum</name>
    <dbReference type="NCBI Taxonomy" id="33987"/>
    <lineage>
        <taxon>Bacteria</taxon>
        <taxon>Bacillati</taxon>
        <taxon>Bacillota</taxon>
        <taxon>Bacilli</taxon>
        <taxon>Bacillales</taxon>
        <taxon>Bacillales Family XII. Incertae Sedis</taxon>
        <taxon>Exiguobacterium</taxon>
    </lineage>
</organism>
<evidence type="ECO:0000313" key="2">
    <source>
        <dbReference type="EMBL" id="STO53289.1"/>
    </source>
</evidence>
<evidence type="ECO:0000313" key="3">
    <source>
        <dbReference type="Proteomes" id="UP000254060"/>
    </source>
</evidence>
<proteinExistence type="predicted"/>
<sequence>MRKILIGVLLGSSLLLASCGAESSNYLSTTSVEEIADIKTEQESAYVLVDSDSQGNEGAYVDTVREVATEKKKDVLLFNPFQPNGEDLEERSTQEHPELKGGRLYEMTDGEISRELNVSALTEDELKEQVTTFIK</sequence>
<keyword evidence="1" id="KW-0732">Signal</keyword>
<dbReference type="AlphaFoldDB" id="A0A377HH80"/>
<evidence type="ECO:0000256" key="1">
    <source>
        <dbReference type="SAM" id="SignalP"/>
    </source>
</evidence>
<feature type="signal peptide" evidence="1">
    <location>
        <begin position="1"/>
        <end position="23"/>
    </location>
</feature>
<reference evidence="2 3" key="1">
    <citation type="submission" date="2018-06" db="EMBL/GenBank/DDBJ databases">
        <authorList>
            <consortium name="Pathogen Informatics"/>
            <person name="Doyle S."/>
        </authorList>
    </citation>
    <scope>NUCLEOTIDE SEQUENCE [LARGE SCALE GENOMIC DNA]</scope>
    <source>
        <strain evidence="2 3">NCTC13163</strain>
    </source>
</reference>
<feature type="chain" id="PRO_5016978305" description="Lipoprotein" evidence="1">
    <location>
        <begin position="24"/>
        <end position="135"/>
    </location>
</feature>
<protein>
    <recommendedName>
        <fullName evidence="4">Lipoprotein</fullName>
    </recommendedName>
</protein>